<evidence type="ECO:0000259" key="1">
    <source>
        <dbReference type="PROSITE" id="PS51084"/>
    </source>
</evidence>
<dbReference type="InterPro" id="IPR026026">
    <property type="entry name" value="HIT_Hint"/>
</dbReference>
<dbReference type="Pfam" id="PF01230">
    <property type="entry name" value="HIT"/>
    <property type="match status" value="1"/>
</dbReference>
<name>A0A3B0WHP9_9ZZZZ</name>
<dbReference type="PROSITE" id="PS51084">
    <property type="entry name" value="HIT_2"/>
    <property type="match status" value="1"/>
</dbReference>
<dbReference type="PIRSF" id="PIRSF000714">
    <property type="entry name" value="HIT"/>
    <property type="match status" value="1"/>
</dbReference>
<organism evidence="2">
    <name type="scientific">hydrothermal vent metagenome</name>
    <dbReference type="NCBI Taxonomy" id="652676"/>
    <lineage>
        <taxon>unclassified sequences</taxon>
        <taxon>metagenomes</taxon>
        <taxon>ecological metagenomes</taxon>
    </lineage>
</organism>
<dbReference type="InterPro" id="IPR011146">
    <property type="entry name" value="HIT-like"/>
</dbReference>
<dbReference type="InterPro" id="IPR036265">
    <property type="entry name" value="HIT-like_sf"/>
</dbReference>
<dbReference type="AlphaFoldDB" id="A0A3B0WHP9"/>
<evidence type="ECO:0000313" key="2">
    <source>
        <dbReference type="EMBL" id="VAW55365.1"/>
    </source>
</evidence>
<accession>A0A3B0WHP9</accession>
<protein>
    <recommendedName>
        <fullName evidence="1">HIT domain-containing protein</fullName>
    </recommendedName>
</protein>
<feature type="domain" description="HIT" evidence="1">
    <location>
        <begin position="1"/>
        <end position="103"/>
    </location>
</feature>
<dbReference type="SUPFAM" id="SSF54197">
    <property type="entry name" value="HIT-like"/>
    <property type="match status" value="1"/>
</dbReference>
<gene>
    <name evidence="2" type="ORF">MNBD_GAMMA06-1499</name>
</gene>
<reference evidence="2" key="1">
    <citation type="submission" date="2018-06" db="EMBL/GenBank/DDBJ databases">
        <authorList>
            <person name="Zhirakovskaya E."/>
        </authorList>
    </citation>
    <scope>NUCLEOTIDE SEQUENCE</scope>
</reference>
<dbReference type="EMBL" id="UOFD01000088">
    <property type="protein sequence ID" value="VAW55365.1"/>
    <property type="molecule type" value="Genomic_DNA"/>
</dbReference>
<sequence>MIKLHPQLEKDCIVLGEFDLCTLLLLNDANYPWFILLPNRENIHEIHQLSTNEQQQLMAESMLFSRCLEQIFQPDKLNIAALGNVVSQLHIHHIARFTTDACWPAPVWGAVTPIPYQESQLTLIKNQLYQWFEVNNEKNFQQISKMQS</sequence>
<dbReference type="Gene3D" id="3.30.428.10">
    <property type="entry name" value="HIT-like"/>
    <property type="match status" value="1"/>
</dbReference>
<proteinExistence type="predicted"/>
<dbReference type="GO" id="GO:0003824">
    <property type="term" value="F:catalytic activity"/>
    <property type="evidence" value="ECO:0007669"/>
    <property type="project" value="InterPro"/>
</dbReference>